<name>A0A4R9BZ11_9MICO</name>
<dbReference type="Proteomes" id="UP000298468">
    <property type="component" value="Unassembled WGS sequence"/>
</dbReference>
<proteinExistence type="predicted"/>
<gene>
    <name evidence="1" type="ORF">E3T61_03050</name>
</gene>
<evidence type="ECO:0000313" key="1">
    <source>
        <dbReference type="EMBL" id="TFD93992.1"/>
    </source>
</evidence>
<dbReference type="EMBL" id="SOHM01000007">
    <property type="protein sequence ID" value="TFD93992.1"/>
    <property type="molecule type" value="Genomic_DNA"/>
</dbReference>
<organism evidence="1 2">
    <name type="scientific">Cryobacterium lactosi</name>
    <dbReference type="NCBI Taxonomy" id="1259202"/>
    <lineage>
        <taxon>Bacteria</taxon>
        <taxon>Bacillati</taxon>
        <taxon>Actinomycetota</taxon>
        <taxon>Actinomycetes</taxon>
        <taxon>Micrococcales</taxon>
        <taxon>Microbacteriaceae</taxon>
        <taxon>Cryobacterium</taxon>
    </lineage>
</organism>
<evidence type="ECO:0000313" key="2">
    <source>
        <dbReference type="Proteomes" id="UP000298468"/>
    </source>
</evidence>
<keyword evidence="2" id="KW-1185">Reference proteome</keyword>
<accession>A0A4R9BZ11</accession>
<reference evidence="1 2" key="1">
    <citation type="submission" date="2019-03" db="EMBL/GenBank/DDBJ databases">
        <title>Genomics of glacier-inhabiting Cryobacterium strains.</title>
        <authorList>
            <person name="Liu Q."/>
            <person name="Xin Y.-H."/>
        </authorList>
    </citation>
    <scope>NUCLEOTIDE SEQUENCE [LARGE SCALE GENOMIC DNA]</scope>
    <source>
        <strain evidence="1 2">Sr59</strain>
    </source>
</reference>
<protein>
    <submittedName>
        <fullName evidence="1">Uncharacterized protein</fullName>
    </submittedName>
</protein>
<dbReference type="AlphaFoldDB" id="A0A4R9BZ11"/>
<sequence>MHEANLAAGMLELLQPLEAVYEMHVLRLMDAGWTRSHAETIGRDVFDILRATAIRAIEITDAAIISESLRDTSFIWWAVWMPSANSRLAQTTGAVRLSTTAPAPRMHRAP</sequence>
<comment type="caution">
    <text evidence="1">The sequence shown here is derived from an EMBL/GenBank/DDBJ whole genome shotgun (WGS) entry which is preliminary data.</text>
</comment>
<dbReference type="RefSeq" id="WP_134639422.1">
    <property type="nucleotide sequence ID" value="NZ_SOHM01000007.1"/>
</dbReference>